<name>A0ABN8EP08_9GAMM</name>
<dbReference type="SUPFAM" id="SSF81345">
    <property type="entry name" value="ABC transporter involved in vitamin B12 uptake, BtuC"/>
    <property type="match status" value="1"/>
</dbReference>
<keyword evidence="7" id="KW-0862">Zinc</keyword>
<keyword evidence="11 14" id="KW-0472">Membrane</keyword>
<protein>
    <recommendedName>
        <fullName evidence="12">High-affinity zinc uptake system membrane protein ZnuB</fullName>
    </recommendedName>
</protein>
<evidence type="ECO:0000256" key="14">
    <source>
        <dbReference type="SAM" id="Phobius"/>
    </source>
</evidence>
<evidence type="ECO:0000256" key="2">
    <source>
        <dbReference type="ARBA" id="ARBA00004651"/>
    </source>
</evidence>
<feature type="transmembrane region" description="Helical" evidence="14">
    <location>
        <begin position="128"/>
        <end position="149"/>
    </location>
</feature>
<reference evidence="15" key="1">
    <citation type="submission" date="2021-12" db="EMBL/GenBank/DDBJ databases">
        <authorList>
            <person name="Rodrigo-Torres L."/>
            <person name="Arahal R. D."/>
            <person name="Lucena T."/>
        </authorList>
    </citation>
    <scope>NUCLEOTIDE SEQUENCE</scope>
    <source>
        <strain evidence="15">CECT 8267</strain>
    </source>
</reference>
<comment type="function">
    <text evidence="1">Involved in the high-affinity zinc uptake transport system.</text>
</comment>
<proteinExistence type="inferred from homology"/>
<keyword evidence="5" id="KW-1003">Cell membrane</keyword>
<keyword evidence="4 13" id="KW-0813">Transport</keyword>
<feature type="transmembrane region" description="Helical" evidence="14">
    <location>
        <begin position="213"/>
        <end position="235"/>
    </location>
</feature>
<evidence type="ECO:0000256" key="13">
    <source>
        <dbReference type="RuleBase" id="RU003943"/>
    </source>
</evidence>
<evidence type="ECO:0000313" key="16">
    <source>
        <dbReference type="Proteomes" id="UP000838100"/>
    </source>
</evidence>
<keyword evidence="8" id="KW-0864">Zinc transport</keyword>
<evidence type="ECO:0000256" key="7">
    <source>
        <dbReference type="ARBA" id="ARBA00022833"/>
    </source>
</evidence>
<keyword evidence="16" id="KW-1185">Reference proteome</keyword>
<gene>
    <name evidence="15" type="primary">znuB</name>
    <name evidence="15" type="ORF">SIN8267_03124</name>
</gene>
<keyword evidence="9 14" id="KW-1133">Transmembrane helix</keyword>
<keyword evidence="10" id="KW-0406">Ion transport</keyword>
<dbReference type="EMBL" id="CAKLPX010000004">
    <property type="protein sequence ID" value="CAH0992985.1"/>
    <property type="molecule type" value="Genomic_DNA"/>
</dbReference>
<dbReference type="PANTHER" id="PTHR30477">
    <property type="entry name" value="ABC-TRANSPORTER METAL-BINDING PROTEIN"/>
    <property type="match status" value="1"/>
</dbReference>
<evidence type="ECO:0000256" key="3">
    <source>
        <dbReference type="ARBA" id="ARBA00008034"/>
    </source>
</evidence>
<dbReference type="PANTHER" id="PTHR30477:SF23">
    <property type="entry name" value="HIGH-AFFINITY ZINC UPTAKE SYSTEM MEMBRANE PROTEIN ZNUB"/>
    <property type="match status" value="1"/>
</dbReference>
<organism evidence="15 16">
    <name type="scientific">Sinobacterium norvegicum</name>
    <dbReference type="NCBI Taxonomy" id="1641715"/>
    <lineage>
        <taxon>Bacteria</taxon>
        <taxon>Pseudomonadati</taxon>
        <taxon>Pseudomonadota</taxon>
        <taxon>Gammaproteobacteria</taxon>
        <taxon>Cellvibrionales</taxon>
        <taxon>Spongiibacteraceae</taxon>
        <taxon>Sinobacterium</taxon>
    </lineage>
</organism>
<accession>A0ABN8EP08</accession>
<feature type="transmembrane region" description="Helical" evidence="14">
    <location>
        <begin position="84"/>
        <end position="108"/>
    </location>
</feature>
<comment type="caution">
    <text evidence="15">The sequence shown here is derived from an EMBL/GenBank/DDBJ whole genome shotgun (WGS) entry which is preliminary data.</text>
</comment>
<keyword evidence="6 13" id="KW-0812">Transmembrane</keyword>
<evidence type="ECO:0000256" key="9">
    <source>
        <dbReference type="ARBA" id="ARBA00022989"/>
    </source>
</evidence>
<evidence type="ECO:0000256" key="12">
    <source>
        <dbReference type="ARBA" id="ARBA00040080"/>
    </source>
</evidence>
<dbReference type="InterPro" id="IPR037294">
    <property type="entry name" value="ABC_BtuC-like"/>
</dbReference>
<dbReference type="Pfam" id="PF00950">
    <property type="entry name" value="ABC-3"/>
    <property type="match status" value="1"/>
</dbReference>
<sequence>MIELLFTATLAALLLILVTGPLGSFVIWKRIAYFGDTLAHSALLGVAIGIWFSIDIKIAVVGYCLVAAALLTKFNHSKRIALDTLLGILSHGSLAIGLVLLSLADNIFIDLNSLLFGDLLAVNNSDLLLIAGVCVLVAAVITALWRQLLSVTVHPELASVEGINVERIELVLMLCLALVVAIGMQVVGVLLVTALLIIPAATARKFSRSPEQMALYSMVFGVIAVLAGMALSALADSSAGPSIVAASTLLFLLAQTLPIKQQ</sequence>
<feature type="transmembrane region" description="Helical" evidence="14">
    <location>
        <begin position="170"/>
        <end position="201"/>
    </location>
</feature>
<evidence type="ECO:0000256" key="10">
    <source>
        <dbReference type="ARBA" id="ARBA00023065"/>
    </source>
</evidence>
<dbReference type="Gene3D" id="1.10.3470.10">
    <property type="entry name" value="ABC transporter involved in vitamin B12 uptake, BtuC"/>
    <property type="match status" value="1"/>
</dbReference>
<comment type="subcellular location">
    <subcellularLocation>
        <location evidence="2 13">Cell membrane</location>
        <topology evidence="2 13">Multi-pass membrane protein</topology>
    </subcellularLocation>
</comment>
<evidence type="ECO:0000256" key="4">
    <source>
        <dbReference type="ARBA" id="ARBA00022448"/>
    </source>
</evidence>
<dbReference type="RefSeq" id="WP_237445668.1">
    <property type="nucleotide sequence ID" value="NZ_CAKLPX010000004.1"/>
</dbReference>
<evidence type="ECO:0000313" key="15">
    <source>
        <dbReference type="EMBL" id="CAH0992985.1"/>
    </source>
</evidence>
<evidence type="ECO:0000256" key="11">
    <source>
        <dbReference type="ARBA" id="ARBA00023136"/>
    </source>
</evidence>
<evidence type="ECO:0000256" key="5">
    <source>
        <dbReference type="ARBA" id="ARBA00022475"/>
    </source>
</evidence>
<evidence type="ECO:0000256" key="6">
    <source>
        <dbReference type="ARBA" id="ARBA00022692"/>
    </source>
</evidence>
<evidence type="ECO:0000256" key="8">
    <source>
        <dbReference type="ARBA" id="ARBA00022906"/>
    </source>
</evidence>
<evidence type="ECO:0000256" key="1">
    <source>
        <dbReference type="ARBA" id="ARBA00002313"/>
    </source>
</evidence>
<dbReference type="InterPro" id="IPR001626">
    <property type="entry name" value="ABC_TroCD"/>
</dbReference>
<comment type="similarity">
    <text evidence="3 13">Belongs to the ABC-3 integral membrane protein family.</text>
</comment>
<dbReference type="CDD" id="cd06550">
    <property type="entry name" value="TM_ABC_iron-siderophores_like"/>
    <property type="match status" value="1"/>
</dbReference>
<feature type="transmembrane region" description="Helical" evidence="14">
    <location>
        <begin position="242"/>
        <end position="259"/>
    </location>
</feature>
<dbReference type="Proteomes" id="UP000838100">
    <property type="component" value="Unassembled WGS sequence"/>
</dbReference>
<feature type="transmembrane region" description="Helical" evidence="14">
    <location>
        <begin position="48"/>
        <end position="72"/>
    </location>
</feature>